<dbReference type="InterPro" id="IPR036847">
    <property type="entry name" value="RimP_C_sf"/>
</dbReference>
<dbReference type="eggNOG" id="COG0779">
    <property type="taxonomic scope" value="Bacteria"/>
</dbReference>
<dbReference type="OrthoDB" id="9805006at2"/>
<dbReference type="HAMAP" id="MF_01077">
    <property type="entry name" value="RimP"/>
    <property type="match status" value="1"/>
</dbReference>
<feature type="domain" description="Ribosome maturation factor RimP N-terminal" evidence="4">
    <location>
        <begin position="14"/>
        <end position="86"/>
    </location>
</feature>
<dbReference type="PANTHER" id="PTHR33867">
    <property type="entry name" value="RIBOSOME MATURATION FACTOR RIMP"/>
    <property type="match status" value="1"/>
</dbReference>
<protein>
    <recommendedName>
        <fullName evidence="3">Ribosome maturation factor RimP</fullName>
    </recommendedName>
</protein>
<evidence type="ECO:0000313" key="6">
    <source>
        <dbReference type="EMBL" id="KRN33655.1"/>
    </source>
</evidence>
<dbReference type="InterPro" id="IPR003728">
    <property type="entry name" value="Ribosome_maturation_RimP"/>
</dbReference>
<evidence type="ECO:0000259" key="5">
    <source>
        <dbReference type="Pfam" id="PF17384"/>
    </source>
</evidence>
<dbReference type="GO" id="GO:0000028">
    <property type="term" value="P:ribosomal small subunit assembly"/>
    <property type="evidence" value="ECO:0007669"/>
    <property type="project" value="TreeGrafter"/>
</dbReference>
<accession>A0A0R2G823</accession>
<evidence type="ECO:0000256" key="2">
    <source>
        <dbReference type="ARBA" id="ARBA00022517"/>
    </source>
</evidence>
<comment type="caution">
    <text evidence="6">The sequence shown here is derived from an EMBL/GenBank/DDBJ whole genome shotgun (WGS) entry which is preliminary data.</text>
</comment>
<evidence type="ECO:0000256" key="1">
    <source>
        <dbReference type="ARBA" id="ARBA00022490"/>
    </source>
</evidence>
<dbReference type="FunCoup" id="A0A0R2G823">
    <property type="interactions" value="209"/>
</dbReference>
<dbReference type="Pfam" id="PF02576">
    <property type="entry name" value="RimP_N"/>
    <property type="match status" value="1"/>
</dbReference>
<dbReference type="SUPFAM" id="SSF75420">
    <property type="entry name" value="YhbC-like, N-terminal domain"/>
    <property type="match status" value="1"/>
</dbReference>
<dbReference type="GO" id="GO:0006412">
    <property type="term" value="P:translation"/>
    <property type="evidence" value="ECO:0007669"/>
    <property type="project" value="TreeGrafter"/>
</dbReference>
<name>A0A0R2G823_9LACO</name>
<dbReference type="InterPro" id="IPR028989">
    <property type="entry name" value="RimP_N"/>
</dbReference>
<dbReference type="InParanoid" id="A0A0R2G823"/>
<proteinExistence type="inferred from homology"/>
<dbReference type="EMBL" id="JQAX01000001">
    <property type="protein sequence ID" value="KRN33655.1"/>
    <property type="molecule type" value="Genomic_DNA"/>
</dbReference>
<dbReference type="STRING" id="1123500.GCA_000420365_00041"/>
<dbReference type="PANTHER" id="PTHR33867:SF1">
    <property type="entry name" value="RIBOSOME MATURATION FACTOR RIMP"/>
    <property type="match status" value="1"/>
</dbReference>
<dbReference type="SUPFAM" id="SSF74942">
    <property type="entry name" value="YhbC-like, C-terminal domain"/>
    <property type="match status" value="2"/>
</dbReference>
<dbReference type="AlphaFoldDB" id="A0A0R2G823"/>
<dbReference type="Pfam" id="PF17384">
    <property type="entry name" value="DUF150_C"/>
    <property type="match status" value="1"/>
</dbReference>
<gene>
    <name evidence="3" type="primary">rimP</name>
    <name evidence="6" type="ORF">IV68_GL000463</name>
</gene>
<dbReference type="RefSeq" id="WP_022790844.1">
    <property type="nucleotide sequence ID" value="NZ_ATUU01000001.1"/>
</dbReference>
<dbReference type="PATRIC" id="fig|1123500.6.peg.464"/>
<keyword evidence="1 3" id="KW-0963">Cytoplasm</keyword>
<dbReference type="Gene3D" id="3.30.300.70">
    <property type="entry name" value="RimP-like superfamily, N-terminal"/>
    <property type="match status" value="1"/>
</dbReference>
<dbReference type="InterPro" id="IPR028998">
    <property type="entry name" value="RimP_C"/>
</dbReference>
<evidence type="ECO:0000259" key="4">
    <source>
        <dbReference type="Pfam" id="PF02576"/>
    </source>
</evidence>
<comment type="subcellular location">
    <subcellularLocation>
        <location evidence="3">Cytoplasm</location>
    </subcellularLocation>
</comment>
<organism evidence="6 7">
    <name type="scientific">Weissella halotolerans DSM 20190</name>
    <dbReference type="NCBI Taxonomy" id="1123500"/>
    <lineage>
        <taxon>Bacteria</taxon>
        <taxon>Bacillati</taxon>
        <taxon>Bacillota</taxon>
        <taxon>Bacilli</taxon>
        <taxon>Lactobacillales</taxon>
        <taxon>Lactobacillaceae</taxon>
        <taxon>Weissella</taxon>
    </lineage>
</organism>
<feature type="domain" description="Ribosome maturation factor RimP C-terminal" evidence="5">
    <location>
        <begin position="161"/>
        <end position="225"/>
    </location>
</feature>
<keyword evidence="2 3" id="KW-0690">Ribosome biogenesis</keyword>
<evidence type="ECO:0000313" key="7">
    <source>
        <dbReference type="Proteomes" id="UP000051296"/>
    </source>
</evidence>
<evidence type="ECO:0000256" key="3">
    <source>
        <dbReference type="HAMAP-Rule" id="MF_01077"/>
    </source>
</evidence>
<sequence length="230" mass="25661">MENNVIQQVRQALADPLQEKGFDLWAVHYQPQDDEMVLQILVDRLDGDITMDDLVMLTEEIGDLVDQIQPDPFPEAYVMDISSPGAQRPLENEHDYQWALGRVINVTLHADPDTILTGVLEASEPGYLVLSVPGKGHRVTKELPLAELDQVQLALNQDRVLKTAEDFAWALHKYVQVSTYQKLDGVKLFAGELVAADQDRLVIGTDADDPAMVVTIPRNMVASAKQTNMF</sequence>
<comment type="function">
    <text evidence="3">Required for maturation of 30S ribosomal subunits.</text>
</comment>
<dbReference type="InterPro" id="IPR035956">
    <property type="entry name" value="RimP_N_sf"/>
</dbReference>
<reference evidence="6 7" key="1">
    <citation type="journal article" date="2015" name="Genome Announc.">
        <title>Expanding the biotechnology potential of lactobacilli through comparative genomics of 213 strains and associated genera.</title>
        <authorList>
            <person name="Sun Z."/>
            <person name="Harris H.M."/>
            <person name="McCann A."/>
            <person name="Guo C."/>
            <person name="Argimon S."/>
            <person name="Zhang W."/>
            <person name="Yang X."/>
            <person name="Jeffery I.B."/>
            <person name="Cooney J.C."/>
            <person name="Kagawa T.F."/>
            <person name="Liu W."/>
            <person name="Song Y."/>
            <person name="Salvetti E."/>
            <person name="Wrobel A."/>
            <person name="Rasinkangas P."/>
            <person name="Parkhill J."/>
            <person name="Rea M.C."/>
            <person name="O'Sullivan O."/>
            <person name="Ritari J."/>
            <person name="Douillard F.P."/>
            <person name="Paul Ross R."/>
            <person name="Yang R."/>
            <person name="Briner A.E."/>
            <person name="Felis G.E."/>
            <person name="de Vos W.M."/>
            <person name="Barrangou R."/>
            <person name="Klaenhammer T.R."/>
            <person name="Caufield P.W."/>
            <person name="Cui Y."/>
            <person name="Zhang H."/>
            <person name="O'Toole P.W."/>
        </authorList>
    </citation>
    <scope>NUCLEOTIDE SEQUENCE [LARGE SCALE GENOMIC DNA]</scope>
    <source>
        <strain evidence="6 7">DSM 20190</strain>
    </source>
</reference>
<keyword evidence="7" id="KW-1185">Reference proteome</keyword>
<dbReference type="Gene3D" id="2.30.30.180">
    <property type="entry name" value="Ribosome maturation factor RimP, C-terminal domain"/>
    <property type="match status" value="1"/>
</dbReference>
<dbReference type="CDD" id="cd01734">
    <property type="entry name" value="YlxS_C"/>
    <property type="match status" value="1"/>
</dbReference>
<dbReference type="Proteomes" id="UP000051296">
    <property type="component" value="Unassembled WGS sequence"/>
</dbReference>
<dbReference type="GO" id="GO:0005829">
    <property type="term" value="C:cytosol"/>
    <property type="evidence" value="ECO:0007669"/>
    <property type="project" value="TreeGrafter"/>
</dbReference>
<comment type="similarity">
    <text evidence="3">Belongs to the RimP family.</text>
</comment>